<accession>A0A0A8ZH85</accession>
<organism evidence="1">
    <name type="scientific">Arundo donax</name>
    <name type="common">Giant reed</name>
    <name type="synonym">Donax arundinaceus</name>
    <dbReference type="NCBI Taxonomy" id="35708"/>
    <lineage>
        <taxon>Eukaryota</taxon>
        <taxon>Viridiplantae</taxon>
        <taxon>Streptophyta</taxon>
        <taxon>Embryophyta</taxon>
        <taxon>Tracheophyta</taxon>
        <taxon>Spermatophyta</taxon>
        <taxon>Magnoliopsida</taxon>
        <taxon>Liliopsida</taxon>
        <taxon>Poales</taxon>
        <taxon>Poaceae</taxon>
        <taxon>PACMAD clade</taxon>
        <taxon>Arundinoideae</taxon>
        <taxon>Arundineae</taxon>
        <taxon>Arundo</taxon>
    </lineage>
</organism>
<proteinExistence type="predicted"/>
<protein>
    <submittedName>
        <fullName evidence="1">Uncharacterized protein</fullName>
    </submittedName>
</protein>
<evidence type="ECO:0000313" key="1">
    <source>
        <dbReference type="EMBL" id="JAD38146.1"/>
    </source>
</evidence>
<name>A0A0A8ZH85_ARUDO</name>
<reference evidence="1" key="2">
    <citation type="journal article" date="2015" name="Data Brief">
        <title>Shoot transcriptome of the giant reed, Arundo donax.</title>
        <authorList>
            <person name="Barrero R.A."/>
            <person name="Guerrero F.D."/>
            <person name="Moolhuijzen P."/>
            <person name="Goolsby J.A."/>
            <person name="Tidwell J."/>
            <person name="Bellgard S.E."/>
            <person name="Bellgard M.I."/>
        </authorList>
    </citation>
    <scope>NUCLEOTIDE SEQUENCE</scope>
    <source>
        <tissue evidence="1">Shoot tissue taken approximately 20 cm above the soil surface</tissue>
    </source>
</reference>
<sequence length="21" mass="2292">MPLLSASSRSLCSFFRAASYP</sequence>
<dbReference type="AlphaFoldDB" id="A0A0A8ZH85"/>
<dbReference type="EMBL" id="GBRH01259749">
    <property type="protein sequence ID" value="JAD38146.1"/>
    <property type="molecule type" value="Transcribed_RNA"/>
</dbReference>
<reference evidence="1" key="1">
    <citation type="submission" date="2014-09" db="EMBL/GenBank/DDBJ databases">
        <authorList>
            <person name="Magalhaes I.L.F."/>
            <person name="Oliveira U."/>
            <person name="Santos F.R."/>
            <person name="Vidigal T.H.D.A."/>
            <person name="Brescovit A.D."/>
            <person name="Santos A.J."/>
        </authorList>
    </citation>
    <scope>NUCLEOTIDE SEQUENCE</scope>
    <source>
        <tissue evidence="1">Shoot tissue taken approximately 20 cm above the soil surface</tissue>
    </source>
</reference>